<accession>A0A453RD49</accession>
<evidence type="ECO:0000256" key="1">
    <source>
        <dbReference type="SAM" id="MobiDB-lite"/>
    </source>
</evidence>
<reference evidence="2" key="5">
    <citation type="journal article" date="2021" name="G3 (Bethesda)">
        <title>Aegilops tauschii genome assembly Aet v5.0 features greater sequence contiguity and improved annotation.</title>
        <authorList>
            <person name="Wang L."/>
            <person name="Zhu T."/>
            <person name="Rodriguez J.C."/>
            <person name="Deal K.R."/>
            <person name="Dubcovsky J."/>
            <person name="McGuire P.E."/>
            <person name="Lux T."/>
            <person name="Spannagl M."/>
            <person name="Mayer K.F.X."/>
            <person name="Baldrich P."/>
            <person name="Meyers B.C."/>
            <person name="Huo N."/>
            <person name="Gu Y.Q."/>
            <person name="Zhou H."/>
            <person name="Devos K.M."/>
            <person name="Bennetzen J.L."/>
            <person name="Unver T."/>
            <person name="Budak H."/>
            <person name="Gulick P.J."/>
            <person name="Galiba G."/>
            <person name="Kalapos B."/>
            <person name="Nelson D.R."/>
            <person name="Li P."/>
            <person name="You F.M."/>
            <person name="Luo M.C."/>
            <person name="Dvorak J."/>
        </authorList>
    </citation>
    <scope>NUCLEOTIDE SEQUENCE [LARGE SCALE GENOMIC DNA]</scope>
    <source>
        <strain evidence="2">cv. AL8/78</strain>
    </source>
</reference>
<reference evidence="3" key="2">
    <citation type="journal article" date="2017" name="Nat. Plants">
        <title>The Aegilops tauschii genome reveals multiple impacts of transposons.</title>
        <authorList>
            <person name="Zhao G."/>
            <person name="Zou C."/>
            <person name="Li K."/>
            <person name="Wang K."/>
            <person name="Li T."/>
            <person name="Gao L."/>
            <person name="Zhang X."/>
            <person name="Wang H."/>
            <person name="Yang Z."/>
            <person name="Liu X."/>
            <person name="Jiang W."/>
            <person name="Mao L."/>
            <person name="Kong X."/>
            <person name="Jiao Y."/>
            <person name="Jia J."/>
        </authorList>
    </citation>
    <scope>NUCLEOTIDE SEQUENCE [LARGE SCALE GENOMIC DNA]</scope>
    <source>
        <strain evidence="3">cv. AL8/78</strain>
    </source>
</reference>
<reference evidence="3" key="1">
    <citation type="journal article" date="2014" name="Science">
        <title>Ancient hybridizations among the ancestral genomes of bread wheat.</title>
        <authorList>
            <consortium name="International Wheat Genome Sequencing Consortium,"/>
            <person name="Marcussen T."/>
            <person name="Sandve S.R."/>
            <person name="Heier L."/>
            <person name="Spannagl M."/>
            <person name="Pfeifer M."/>
            <person name="Jakobsen K.S."/>
            <person name="Wulff B.B."/>
            <person name="Steuernagel B."/>
            <person name="Mayer K.F."/>
            <person name="Olsen O.A."/>
        </authorList>
    </citation>
    <scope>NUCLEOTIDE SEQUENCE [LARGE SCALE GENOMIC DNA]</scope>
    <source>
        <strain evidence="3">cv. AL8/78</strain>
    </source>
</reference>
<dbReference type="Proteomes" id="UP000015105">
    <property type="component" value="Chromosome 7D"/>
</dbReference>
<keyword evidence="3" id="KW-1185">Reference proteome</keyword>
<name>A0A453RD49_AEGTS</name>
<feature type="region of interest" description="Disordered" evidence="1">
    <location>
        <begin position="69"/>
        <end position="99"/>
    </location>
</feature>
<evidence type="ECO:0000313" key="3">
    <source>
        <dbReference type="Proteomes" id="UP000015105"/>
    </source>
</evidence>
<sequence length="148" mass="15534">MHSAAAALSRSVRIRLCSPQQCPSGVRTNASAASGPPAAEPTVLAAVPSSPVVEPFALAVNCRALMTGEDPRHERRGPLHGTPLGHGAKMSKDGDAQGAREVSERRLCWSQLDDENAGLNPWCVDFGRVPDQTTSQQSAVSTPSPLTI</sequence>
<proteinExistence type="predicted"/>
<reference evidence="2" key="3">
    <citation type="journal article" date="2017" name="Nature">
        <title>Genome sequence of the progenitor of the wheat D genome Aegilops tauschii.</title>
        <authorList>
            <person name="Luo M.C."/>
            <person name="Gu Y.Q."/>
            <person name="Puiu D."/>
            <person name="Wang H."/>
            <person name="Twardziok S.O."/>
            <person name="Deal K.R."/>
            <person name="Huo N."/>
            <person name="Zhu T."/>
            <person name="Wang L."/>
            <person name="Wang Y."/>
            <person name="McGuire P.E."/>
            <person name="Liu S."/>
            <person name="Long H."/>
            <person name="Ramasamy R.K."/>
            <person name="Rodriguez J.C."/>
            <person name="Van S.L."/>
            <person name="Yuan L."/>
            <person name="Wang Z."/>
            <person name="Xia Z."/>
            <person name="Xiao L."/>
            <person name="Anderson O.D."/>
            <person name="Ouyang S."/>
            <person name="Liang Y."/>
            <person name="Zimin A.V."/>
            <person name="Pertea G."/>
            <person name="Qi P."/>
            <person name="Bennetzen J.L."/>
            <person name="Dai X."/>
            <person name="Dawson M.W."/>
            <person name="Muller H.G."/>
            <person name="Kugler K."/>
            <person name="Rivarola-Duarte L."/>
            <person name="Spannagl M."/>
            <person name="Mayer K.F.X."/>
            <person name="Lu F.H."/>
            <person name="Bevan M.W."/>
            <person name="Leroy P."/>
            <person name="Li P."/>
            <person name="You F.M."/>
            <person name="Sun Q."/>
            <person name="Liu Z."/>
            <person name="Lyons E."/>
            <person name="Wicker T."/>
            <person name="Salzberg S.L."/>
            <person name="Devos K.M."/>
            <person name="Dvorak J."/>
        </authorList>
    </citation>
    <scope>NUCLEOTIDE SEQUENCE [LARGE SCALE GENOMIC DNA]</scope>
    <source>
        <strain evidence="2">cv. AL8/78</strain>
    </source>
</reference>
<organism evidence="2 3">
    <name type="scientific">Aegilops tauschii subsp. strangulata</name>
    <name type="common">Goatgrass</name>
    <dbReference type="NCBI Taxonomy" id="200361"/>
    <lineage>
        <taxon>Eukaryota</taxon>
        <taxon>Viridiplantae</taxon>
        <taxon>Streptophyta</taxon>
        <taxon>Embryophyta</taxon>
        <taxon>Tracheophyta</taxon>
        <taxon>Spermatophyta</taxon>
        <taxon>Magnoliopsida</taxon>
        <taxon>Liliopsida</taxon>
        <taxon>Poales</taxon>
        <taxon>Poaceae</taxon>
        <taxon>BOP clade</taxon>
        <taxon>Pooideae</taxon>
        <taxon>Triticodae</taxon>
        <taxon>Triticeae</taxon>
        <taxon>Triticinae</taxon>
        <taxon>Aegilops</taxon>
    </lineage>
</organism>
<evidence type="ECO:0000313" key="2">
    <source>
        <dbReference type="EnsemblPlants" id="AET7Gv20542100.7"/>
    </source>
</evidence>
<dbReference type="Gramene" id="AET7Gv20542100.7">
    <property type="protein sequence ID" value="AET7Gv20542100.7"/>
    <property type="gene ID" value="AET7Gv20542100"/>
</dbReference>
<dbReference type="AlphaFoldDB" id="A0A453RD49"/>
<protein>
    <submittedName>
        <fullName evidence="2">Uncharacterized protein</fullName>
    </submittedName>
</protein>
<dbReference type="EnsemblPlants" id="AET7Gv20542100.7">
    <property type="protein sequence ID" value="AET7Gv20542100.7"/>
    <property type="gene ID" value="AET7Gv20542100"/>
</dbReference>
<reference evidence="2" key="4">
    <citation type="submission" date="2019-03" db="UniProtKB">
        <authorList>
            <consortium name="EnsemblPlants"/>
        </authorList>
    </citation>
    <scope>IDENTIFICATION</scope>
</reference>